<dbReference type="RefSeq" id="XP_014485741.1">
    <property type="nucleotide sequence ID" value="XM_014630255.1"/>
</dbReference>
<dbReference type="KEGG" id="dqu:106750141"/>
<organism evidence="1 2">
    <name type="scientific">Dinoponera quadriceps</name>
    <name type="common">South American ant</name>
    <dbReference type="NCBI Taxonomy" id="609295"/>
    <lineage>
        <taxon>Eukaryota</taxon>
        <taxon>Metazoa</taxon>
        <taxon>Ecdysozoa</taxon>
        <taxon>Arthropoda</taxon>
        <taxon>Hexapoda</taxon>
        <taxon>Insecta</taxon>
        <taxon>Pterygota</taxon>
        <taxon>Neoptera</taxon>
        <taxon>Endopterygota</taxon>
        <taxon>Hymenoptera</taxon>
        <taxon>Apocrita</taxon>
        <taxon>Aculeata</taxon>
        <taxon>Formicoidea</taxon>
        <taxon>Formicidae</taxon>
        <taxon>Ponerinae</taxon>
        <taxon>Ponerini</taxon>
        <taxon>Dinoponera</taxon>
    </lineage>
</organism>
<dbReference type="AlphaFoldDB" id="A0A6P3Y4C8"/>
<protein>
    <submittedName>
        <fullName evidence="2">Uncharacterized protein LOC106750141 isoform X1</fullName>
    </submittedName>
</protein>
<accession>A0A6P3Y4C8</accession>
<proteinExistence type="predicted"/>
<reference evidence="2" key="1">
    <citation type="submission" date="2025-08" db="UniProtKB">
        <authorList>
            <consortium name="RefSeq"/>
        </authorList>
    </citation>
    <scope>IDENTIFICATION</scope>
</reference>
<name>A0A6P3Y4C8_DINQU</name>
<gene>
    <name evidence="2" type="primary">LOC106750141</name>
</gene>
<evidence type="ECO:0000313" key="2">
    <source>
        <dbReference type="RefSeq" id="XP_014485741.1"/>
    </source>
</evidence>
<keyword evidence="1" id="KW-1185">Reference proteome</keyword>
<evidence type="ECO:0000313" key="1">
    <source>
        <dbReference type="Proteomes" id="UP000515204"/>
    </source>
</evidence>
<sequence>MVKVIECSRRGRGKRQSSFKPLQRLKFAKIKLSAERHVLPWRWNVGWDDKSPYIQCATMRICCNDNNERHMCILESDPSGVTLPFCASIDSEDGPGHLHGVQSYQRATFAGDKESSR</sequence>
<dbReference type="Proteomes" id="UP000515204">
    <property type="component" value="Unplaced"/>
</dbReference>
<dbReference type="GeneID" id="106750141"/>